<feature type="domain" description="Glucose-methanol-choline oxidoreductase C-terminal" evidence="7">
    <location>
        <begin position="450"/>
        <end position="506"/>
    </location>
</feature>
<evidence type="ECO:0000259" key="6">
    <source>
        <dbReference type="Pfam" id="PF00732"/>
    </source>
</evidence>
<evidence type="ECO:0000313" key="8">
    <source>
        <dbReference type="EMBL" id="GAA0481464.1"/>
    </source>
</evidence>
<organism evidence="8 9">
    <name type="scientific">Streptomyces olivaceiscleroticus</name>
    <dbReference type="NCBI Taxonomy" id="68245"/>
    <lineage>
        <taxon>Bacteria</taxon>
        <taxon>Bacillati</taxon>
        <taxon>Actinomycetota</taxon>
        <taxon>Actinomycetes</taxon>
        <taxon>Kitasatosporales</taxon>
        <taxon>Streptomycetaceae</taxon>
        <taxon>Streptomyces</taxon>
    </lineage>
</organism>
<reference evidence="8 9" key="1">
    <citation type="journal article" date="2019" name="Int. J. Syst. Evol. Microbiol.">
        <title>The Global Catalogue of Microorganisms (GCM) 10K type strain sequencing project: providing services to taxonomists for standard genome sequencing and annotation.</title>
        <authorList>
            <consortium name="The Broad Institute Genomics Platform"/>
            <consortium name="The Broad Institute Genome Sequencing Center for Infectious Disease"/>
            <person name="Wu L."/>
            <person name="Ma J."/>
        </authorList>
    </citation>
    <scope>NUCLEOTIDE SEQUENCE [LARGE SCALE GENOMIC DNA]</scope>
    <source>
        <strain evidence="8 9">JCM 4805</strain>
    </source>
</reference>
<evidence type="ECO:0000259" key="7">
    <source>
        <dbReference type="Pfam" id="PF05199"/>
    </source>
</evidence>
<proteinExistence type="inferred from homology"/>
<dbReference type="PANTHER" id="PTHR46056">
    <property type="entry name" value="LONG-CHAIN-ALCOHOL OXIDASE"/>
    <property type="match status" value="1"/>
</dbReference>
<comment type="similarity">
    <text evidence="1">Belongs to the GMC oxidoreductase family.</text>
</comment>
<feature type="region of interest" description="Disordered" evidence="5">
    <location>
        <begin position="515"/>
        <end position="537"/>
    </location>
</feature>
<keyword evidence="4" id="KW-0560">Oxidoreductase</keyword>
<dbReference type="PANTHER" id="PTHR46056:SF12">
    <property type="entry name" value="LONG-CHAIN-ALCOHOL OXIDASE"/>
    <property type="match status" value="1"/>
</dbReference>
<evidence type="ECO:0000256" key="4">
    <source>
        <dbReference type="ARBA" id="ARBA00023002"/>
    </source>
</evidence>
<evidence type="ECO:0000256" key="3">
    <source>
        <dbReference type="ARBA" id="ARBA00022827"/>
    </source>
</evidence>
<evidence type="ECO:0000256" key="5">
    <source>
        <dbReference type="SAM" id="MobiDB-lite"/>
    </source>
</evidence>
<dbReference type="Pfam" id="PF05199">
    <property type="entry name" value="GMC_oxred_C"/>
    <property type="match status" value="1"/>
</dbReference>
<dbReference type="RefSeq" id="WP_346097723.1">
    <property type="nucleotide sequence ID" value="NZ_BAAABY010000037.1"/>
</dbReference>
<evidence type="ECO:0000313" key="9">
    <source>
        <dbReference type="Proteomes" id="UP001500909"/>
    </source>
</evidence>
<protein>
    <submittedName>
        <fullName evidence="8">GMC family oxidoreductase</fullName>
    </submittedName>
</protein>
<dbReference type="EMBL" id="BAAABY010000037">
    <property type="protein sequence ID" value="GAA0481464.1"/>
    <property type="molecule type" value="Genomic_DNA"/>
</dbReference>
<keyword evidence="3" id="KW-0274">FAD</keyword>
<sequence length="537" mass="57536">MITPHPPEPPGLLRPTGPEVDCDIAVIGAGMGGATLAYALRDSGARVLVVERGDFLPREAANWSPHAVFTERRYRNAEQWYDAATGRRFQPNVHYWVGGNTKVFGATLPRFREADFGPVEHAEGTSPAWPFPYAELEPYYAAAERLYRVHGTAGQDPTEPWRSAAFPYPAVPHEPAVAELADALRAQGLAPFDLPTGIDLRPGGACVRCATCDGFPCLLGAKSDADRCALRPALASGNVSLLTRTTVTGLLTDPPARRVTVAAARRDGTELRIRADRYVLACGAVNTAALLLRSRTGRPEGLANSSGQVGRNYMVHNSTFLVAADPRRPNGTVFQKTLGLNDWYLANGVHGPLGNVQTLGKLRAATARGLHPRLPEPALEFLTRHSVDLYLTSEDLPTPGNRVTVGPSGAIRLAWRPVNLAPHRELVRRTARTMRRAGYPLVSARRMGIDVTSHQCGTAVAGADPATSVVDPGCKAHDLANLWVADSSWFPSSAAVNPGLTIAANALRVADGLLPRTPRRARDRADGPAGTVHGGPR</sequence>
<dbReference type="Pfam" id="PF00732">
    <property type="entry name" value="GMC_oxred_N"/>
    <property type="match status" value="1"/>
</dbReference>
<dbReference type="InterPro" id="IPR036188">
    <property type="entry name" value="FAD/NAD-bd_sf"/>
</dbReference>
<feature type="domain" description="Glucose-methanol-choline oxidoreductase N-terminal" evidence="6">
    <location>
        <begin position="207"/>
        <end position="316"/>
    </location>
</feature>
<accession>A0ABN1AQN7</accession>
<evidence type="ECO:0000256" key="2">
    <source>
        <dbReference type="ARBA" id="ARBA00022630"/>
    </source>
</evidence>
<keyword evidence="9" id="KW-1185">Reference proteome</keyword>
<evidence type="ECO:0000256" key="1">
    <source>
        <dbReference type="ARBA" id="ARBA00010790"/>
    </source>
</evidence>
<dbReference type="InterPro" id="IPR007867">
    <property type="entry name" value="GMC_OxRtase_C"/>
</dbReference>
<name>A0ABN1AQN7_9ACTN</name>
<comment type="caution">
    <text evidence="8">The sequence shown here is derived from an EMBL/GenBank/DDBJ whole genome shotgun (WGS) entry which is preliminary data.</text>
</comment>
<dbReference type="Proteomes" id="UP001500909">
    <property type="component" value="Unassembled WGS sequence"/>
</dbReference>
<keyword evidence="2" id="KW-0285">Flavoprotein</keyword>
<dbReference type="Pfam" id="PF13450">
    <property type="entry name" value="NAD_binding_8"/>
    <property type="match status" value="1"/>
</dbReference>
<dbReference type="Gene3D" id="3.50.50.60">
    <property type="entry name" value="FAD/NAD(P)-binding domain"/>
    <property type="match status" value="2"/>
</dbReference>
<gene>
    <name evidence="8" type="ORF">GCM10010361_52810</name>
</gene>
<dbReference type="SUPFAM" id="SSF51905">
    <property type="entry name" value="FAD/NAD(P)-binding domain"/>
    <property type="match status" value="1"/>
</dbReference>
<dbReference type="InterPro" id="IPR000172">
    <property type="entry name" value="GMC_OxRdtase_N"/>
</dbReference>